<dbReference type="EMBL" id="SBLC01000012">
    <property type="protein sequence ID" value="RWY41080.1"/>
    <property type="molecule type" value="Genomic_DNA"/>
</dbReference>
<feature type="transmembrane region" description="Helical" evidence="14">
    <location>
        <begin position="25"/>
        <end position="45"/>
    </location>
</feature>
<keyword evidence="11 14" id="KW-1133">Transmembrane helix</keyword>
<dbReference type="InterPro" id="IPR014170">
    <property type="entry name" value="TonB_ExbD_1"/>
</dbReference>
<evidence type="ECO:0000256" key="8">
    <source>
        <dbReference type="ARBA" id="ARBA00022519"/>
    </source>
</evidence>
<comment type="subunit">
    <text evidence="4">The accessory proteins ExbB and ExbD seem to form a complex with TonB.</text>
</comment>
<keyword evidence="16" id="KW-1185">Reference proteome</keyword>
<keyword evidence="12 14" id="KW-0472">Membrane</keyword>
<keyword evidence="6 13" id="KW-0813">Transport</keyword>
<organism evidence="15 16">
    <name type="scientific">Falsigemmobacter intermedius</name>
    <dbReference type="NCBI Taxonomy" id="1553448"/>
    <lineage>
        <taxon>Bacteria</taxon>
        <taxon>Pseudomonadati</taxon>
        <taxon>Pseudomonadota</taxon>
        <taxon>Alphaproteobacteria</taxon>
        <taxon>Rhodobacterales</taxon>
        <taxon>Paracoccaceae</taxon>
        <taxon>Falsigemmobacter</taxon>
    </lineage>
</organism>
<proteinExistence type="inferred from homology"/>
<dbReference type="PANTHER" id="PTHR30558:SF9">
    <property type="entry name" value="BIOPOLYMER TRANSPORT PROTEIN EXBD"/>
    <property type="match status" value="1"/>
</dbReference>
<evidence type="ECO:0000256" key="11">
    <source>
        <dbReference type="ARBA" id="ARBA00022989"/>
    </source>
</evidence>
<keyword evidence="10 13" id="KW-0653">Protein transport</keyword>
<dbReference type="Pfam" id="PF02472">
    <property type="entry name" value="ExbD"/>
    <property type="match status" value="1"/>
</dbReference>
<dbReference type="OrthoDB" id="9798629at2"/>
<keyword evidence="8" id="KW-0997">Cell inner membrane</keyword>
<evidence type="ECO:0000256" key="2">
    <source>
        <dbReference type="ARBA" id="ARBA00004249"/>
    </source>
</evidence>
<comment type="similarity">
    <text evidence="3 13">Belongs to the ExbD/TolR family.</text>
</comment>
<evidence type="ECO:0000256" key="9">
    <source>
        <dbReference type="ARBA" id="ARBA00022692"/>
    </source>
</evidence>
<evidence type="ECO:0000256" key="13">
    <source>
        <dbReference type="RuleBase" id="RU003879"/>
    </source>
</evidence>
<evidence type="ECO:0000256" key="6">
    <source>
        <dbReference type="ARBA" id="ARBA00022448"/>
    </source>
</evidence>
<evidence type="ECO:0000256" key="4">
    <source>
        <dbReference type="ARBA" id="ARBA00011471"/>
    </source>
</evidence>
<evidence type="ECO:0000313" key="15">
    <source>
        <dbReference type="EMBL" id="RWY41080.1"/>
    </source>
</evidence>
<dbReference type="GO" id="GO:0022857">
    <property type="term" value="F:transmembrane transporter activity"/>
    <property type="evidence" value="ECO:0007669"/>
    <property type="project" value="InterPro"/>
</dbReference>
<evidence type="ECO:0000256" key="3">
    <source>
        <dbReference type="ARBA" id="ARBA00005811"/>
    </source>
</evidence>
<dbReference type="RefSeq" id="WP_128488815.1">
    <property type="nucleotide sequence ID" value="NZ_JBHLXB010000159.1"/>
</dbReference>
<keyword evidence="9 13" id="KW-0812">Transmembrane</keyword>
<evidence type="ECO:0000256" key="5">
    <source>
        <dbReference type="ARBA" id="ARBA00022090"/>
    </source>
</evidence>
<dbReference type="AlphaFoldDB" id="A0A444MBG4"/>
<name>A0A444MBG4_9RHOB</name>
<evidence type="ECO:0000256" key="14">
    <source>
        <dbReference type="SAM" id="Phobius"/>
    </source>
</evidence>
<comment type="subcellular location">
    <subcellularLocation>
        <location evidence="2">Cell inner membrane</location>
        <topology evidence="2">Single-pass type II membrane protein</topology>
    </subcellularLocation>
    <subcellularLocation>
        <location evidence="13">Cell membrane</location>
        <topology evidence="13">Single-pass type II membrane protein</topology>
    </subcellularLocation>
</comment>
<comment type="function">
    <text evidence="1">Involved in the TonB-dependent energy-dependent transport of various receptor-bound substrates.</text>
</comment>
<evidence type="ECO:0000256" key="10">
    <source>
        <dbReference type="ARBA" id="ARBA00022927"/>
    </source>
</evidence>
<evidence type="ECO:0000256" key="12">
    <source>
        <dbReference type="ARBA" id="ARBA00023136"/>
    </source>
</evidence>
<dbReference type="GO" id="GO:0005886">
    <property type="term" value="C:plasma membrane"/>
    <property type="evidence" value="ECO:0007669"/>
    <property type="project" value="UniProtKB-SubCell"/>
</dbReference>
<dbReference type="GO" id="GO:0015031">
    <property type="term" value="P:protein transport"/>
    <property type="evidence" value="ECO:0007669"/>
    <property type="project" value="UniProtKB-KW"/>
</dbReference>
<evidence type="ECO:0000256" key="7">
    <source>
        <dbReference type="ARBA" id="ARBA00022475"/>
    </source>
</evidence>
<gene>
    <name evidence="15" type="primary">exbD</name>
    <name evidence="15" type="ORF">EP867_10220</name>
</gene>
<protein>
    <recommendedName>
        <fullName evidence="5">Biopolymer transport protein ExbD</fullName>
    </recommendedName>
</protein>
<accession>A0A444MBG4</accession>
<dbReference type="InterPro" id="IPR003400">
    <property type="entry name" value="ExbD"/>
</dbReference>
<dbReference type="PANTHER" id="PTHR30558">
    <property type="entry name" value="EXBD MEMBRANE COMPONENT OF PMF-DRIVEN MACROMOLECULE IMPORT SYSTEM"/>
    <property type="match status" value="1"/>
</dbReference>
<sequence>MAGGINQGSGDDELQENSEINVTPFIDVMLVLLIIFMVAAPLSTVDVPVNLPRSNAAAAPRPQEPVYVTLQPDLTISVGNETIAREALADVLRQATAADPEARLYIRADQTVPYGALMELMNLLRSGGFTQVGLVGQDAATAGPAAAAAPEAPVAEGRP</sequence>
<reference evidence="15 16" key="1">
    <citation type="journal article" date="2015" name="Int. J. Syst. Evol. Microbiol.">
        <title>Gemmobacter intermedius sp. nov., isolated from a white stork (Ciconia ciconia).</title>
        <authorList>
            <person name="Kampfer P."/>
            <person name="Jerzak L."/>
            <person name="Wilharm G."/>
            <person name="Golke J."/>
            <person name="Busse H.J."/>
            <person name="Glaeser S.P."/>
        </authorList>
    </citation>
    <scope>NUCLEOTIDE SEQUENCE [LARGE SCALE GENOMIC DNA]</scope>
    <source>
        <strain evidence="15 16">119/4</strain>
    </source>
</reference>
<dbReference type="Gene3D" id="3.30.420.270">
    <property type="match status" value="1"/>
</dbReference>
<evidence type="ECO:0000256" key="1">
    <source>
        <dbReference type="ARBA" id="ARBA00003540"/>
    </source>
</evidence>
<evidence type="ECO:0000313" key="16">
    <source>
        <dbReference type="Proteomes" id="UP000287168"/>
    </source>
</evidence>
<dbReference type="NCBIfam" id="TIGR02803">
    <property type="entry name" value="ExbD_1"/>
    <property type="match status" value="1"/>
</dbReference>
<comment type="caution">
    <text evidence="15">The sequence shown here is derived from an EMBL/GenBank/DDBJ whole genome shotgun (WGS) entry which is preliminary data.</text>
</comment>
<dbReference type="Proteomes" id="UP000287168">
    <property type="component" value="Unassembled WGS sequence"/>
</dbReference>
<keyword evidence="7" id="KW-1003">Cell membrane</keyword>